<dbReference type="SMART" id="SM00317">
    <property type="entry name" value="SET"/>
    <property type="match status" value="1"/>
</dbReference>
<dbReference type="Proteomes" id="UP000694548">
    <property type="component" value="Unassembled WGS sequence"/>
</dbReference>
<dbReference type="Gene3D" id="2.170.270.10">
    <property type="entry name" value="SET domain"/>
    <property type="match status" value="1"/>
</dbReference>
<protein>
    <recommendedName>
        <fullName evidence="1">SET domain-containing protein</fullName>
    </recommendedName>
</protein>
<dbReference type="GO" id="GO:0002039">
    <property type="term" value="F:p53 binding"/>
    <property type="evidence" value="ECO:0007669"/>
    <property type="project" value="InterPro"/>
</dbReference>
<dbReference type="Pfam" id="PF00856">
    <property type="entry name" value="SET"/>
    <property type="match status" value="1"/>
</dbReference>
<accession>A0A8C6MJP1</accession>
<dbReference type="InterPro" id="IPR046341">
    <property type="entry name" value="SET_dom_sf"/>
</dbReference>
<dbReference type="AlphaFoldDB" id="A0A8C6MJP1"/>
<organism evidence="2 3">
    <name type="scientific">Nothobranchius furzeri</name>
    <name type="common">Turquoise killifish</name>
    <dbReference type="NCBI Taxonomy" id="105023"/>
    <lineage>
        <taxon>Eukaryota</taxon>
        <taxon>Metazoa</taxon>
        <taxon>Chordata</taxon>
        <taxon>Craniata</taxon>
        <taxon>Vertebrata</taxon>
        <taxon>Euteleostomi</taxon>
        <taxon>Actinopterygii</taxon>
        <taxon>Neopterygii</taxon>
        <taxon>Teleostei</taxon>
        <taxon>Neoteleostei</taxon>
        <taxon>Acanthomorphata</taxon>
        <taxon>Ovalentaria</taxon>
        <taxon>Atherinomorphae</taxon>
        <taxon>Cyprinodontiformes</taxon>
        <taxon>Nothobranchiidae</taxon>
        <taxon>Nothobranchius</taxon>
    </lineage>
</organism>
<proteinExistence type="predicted"/>
<dbReference type="SUPFAM" id="SSF82199">
    <property type="entry name" value="SET domain"/>
    <property type="match status" value="1"/>
</dbReference>
<dbReference type="GO" id="GO:0000785">
    <property type="term" value="C:chromatin"/>
    <property type="evidence" value="ECO:0007669"/>
    <property type="project" value="TreeGrafter"/>
</dbReference>
<dbReference type="PANTHER" id="PTHR46307:SF2">
    <property type="entry name" value="HISTONE-LYSINE N-METHYLTRANSFERASE EHMT1"/>
    <property type="match status" value="1"/>
</dbReference>
<dbReference type="PANTHER" id="PTHR46307">
    <property type="entry name" value="G9A, ISOFORM B"/>
    <property type="match status" value="1"/>
</dbReference>
<dbReference type="InterPro" id="IPR043550">
    <property type="entry name" value="EHMT1/EHMT2"/>
</dbReference>
<dbReference type="GO" id="GO:0046974">
    <property type="term" value="F:histone H3K9 methyltransferase activity"/>
    <property type="evidence" value="ECO:0007669"/>
    <property type="project" value="TreeGrafter"/>
</dbReference>
<evidence type="ECO:0000313" key="3">
    <source>
        <dbReference type="Proteomes" id="UP000694548"/>
    </source>
</evidence>
<evidence type="ECO:0000259" key="1">
    <source>
        <dbReference type="PROSITE" id="PS50280"/>
    </source>
</evidence>
<name>A0A8C6MJP1_NOTFU</name>
<keyword evidence="3" id="KW-1185">Reference proteome</keyword>
<dbReference type="GeneTree" id="ENSGT00940000156002"/>
<reference evidence="2" key="2">
    <citation type="submission" date="2025-09" db="UniProtKB">
        <authorList>
            <consortium name="Ensembl"/>
        </authorList>
    </citation>
    <scope>IDENTIFICATION</scope>
</reference>
<reference evidence="2" key="1">
    <citation type="submission" date="2025-08" db="UniProtKB">
        <authorList>
            <consortium name="Ensembl"/>
        </authorList>
    </citation>
    <scope>IDENTIFICATION</scope>
</reference>
<dbReference type="GO" id="GO:0000122">
    <property type="term" value="P:negative regulation of transcription by RNA polymerase II"/>
    <property type="evidence" value="ECO:0007669"/>
    <property type="project" value="TreeGrafter"/>
</dbReference>
<dbReference type="Ensembl" id="ENSNFUT00015036268.1">
    <property type="protein sequence ID" value="ENSNFUP00015034720.1"/>
    <property type="gene ID" value="ENSNFUG00015016905.1"/>
</dbReference>
<dbReference type="PROSITE" id="PS50280">
    <property type="entry name" value="SET"/>
    <property type="match status" value="1"/>
</dbReference>
<sequence length="167" mass="18858">MGWGVRAMQDVPQGTFICEYVGEIIRDAEADRRENDSFLFTLDNKVGEVHCIDARLFGNIGRFINHLCEPNLMVVRVFTMHQDLRFPKIAFFSSKPIKAGDQIGIDYGENYWRVKSKYLSCQCGSVKCHLSAIQRARSLLPFPVAMETGPVQVEPEARVPSVTWGSS</sequence>
<dbReference type="GO" id="GO:0005634">
    <property type="term" value="C:nucleus"/>
    <property type="evidence" value="ECO:0007669"/>
    <property type="project" value="TreeGrafter"/>
</dbReference>
<feature type="domain" description="SET" evidence="1">
    <location>
        <begin position="1"/>
        <end position="108"/>
    </location>
</feature>
<evidence type="ECO:0000313" key="2">
    <source>
        <dbReference type="Ensembl" id="ENSNFUP00015034720.1"/>
    </source>
</evidence>
<dbReference type="InterPro" id="IPR001214">
    <property type="entry name" value="SET_dom"/>
</dbReference>